<dbReference type="OrthoDB" id="3012462at2759"/>
<reference evidence="1 2" key="1">
    <citation type="journal article" date="2015" name="Fungal Genet. Biol.">
        <title>Evolution of novel wood decay mechanisms in Agaricales revealed by the genome sequences of Fistulina hepatica and Cylindrobasidium torrendii.</title>
        <authorList>
            <person name="Floudas D."/>
            <person name="Held B.W."/>
            <person name="Riley R."/>
            <person name="Nagy L.G."/>
            <person name="Koehler G."/>
            <person name="Ransdell A.S."/>
            <person name="Younus H."/>
            <person name="Chow J."/>
            <person name="Chiniquy J."/>
            <person name="Lipzen A."/>
            <person name="Tritt A."/>
            <person name="Sun H."/>
            <person name="Haridas S."/>
            <person name="LaButti K."/>
            <person name="Ohm R.A."/>
            <person name="Kues U."/>
            <person name="Blanchette R.A."/>
            <person name="Grigoriev I.V."/>
            <person name="Minto R.E."/>
            <person name="Hibbett D.S."/>
        </authorList>
    </citation>
    <scope>NUCLEOTIDE SEQUENCE [LARGE SCALE GENOMIC DNA]</scope>
    <source>
        <strain evidence="1 2">FP15055 ss-10</strain>
    </source>
</reference>
<dbReference type="EMBL" id="KN880729">
    <property type="protein sequence ID" value="KIY63001.1"/>
    <property type="molecule type" value="Genomic_DNA"/>
</dbReference>
<keyword evidence="2" id="KW-1185">Reference proteome</keyword>
<evidence type="ECO:0008006" key="3">
    <source>
        <dbReference type="Google" id="ProtNLM"/>
    </source>
</evidence>
<evidence type="ECO:0000313" key="2">
    <source>
        <dbReference type="Proteomes" id="UP000054007"/>
    </source>
</evidence>
<sequence length="501" mass="55662">MAGVAVSDNPADIHSAFKSMLIDVRLSHSSKLDTALGKVLDSLLIFNQIGSEVAEATQVPGGKALFVAFGILLRTIKDYRDRKGVLAMLLTQVSDFLERFAIHERIDINSTWNHELYTRIFVNVLDVFALVTKIRKGKISKIFRGIGAAFLSNKDLKDASALLYRDIDAEARWTFVEVLAAVDSVHKDVSLRLDAAQAKLDYASSTLATTSAAVNSNAVALKANASTLNSNTIVLDSHTSALGTIHTNVLECVGLVRTARTIDGASHFGYSTSNAVVRRDKPSSTELALNRALPTDVDALTVVRDAMIVFQRFTLTHVTGEIRVPLACSIVLTLAMSPSLPICFRVMLANIISFFMWRQIMMPRRVLFTVTLITWASRVEVPLSEVRDAESYEITVRRIFCDPNCPEYEAMAMKHVAMPWHCGLQTHIFHESWTISPGMEMEVPIYSPHWVALEAARCKCLKHVLDAFEISFRLQLIFETREGMAPKAEKEEDDCRKEEAG</sequence>
<dbReference type="Proteomes" id="UP000054007">
    <property type="component" value="Unassembled WGS sequence"/>
</dbReference>
<gene>
    <name evidence="1" type="ORF">CYLTODRAFT_472643</name>
</gene>
<evidence type="ECO:0000313" key="1">
    <source>
        <dbReference type="EMBL" id="KIY63001.1"/>
    </source>
</evidence>
<proteinExistence type="predicted"/>
<name>A0A0D7B0F4_9AGAR</name>
<protein>
    <recommendedName>
        <fullName evidence="3">Fungal STAND N-terminal Goodbye domain-containing protein</fullName>
    </recommendedName>
</protein>
<dbReference type="AlphaFoldDB" id="A0A0D7B0F4"/>
<organism evidence="1 2">
    <name type="scientific">Cylindrobasidium torrendii FP15055 ss-10</name>
    <dbReference type="NCBI Taxonomy" id="1314674"/>
    <lineage>
        <taxon>Eukaryota</taxon>
        <taxon>Fungi</taxon>
        <taxon>Dikarya</taxon>
        <taxon>Basidiomycota</taxon>
        <taxon>Agaricomycotina</taxon>
        <taxon>Agaricomycetes</taxon>
        <taxon>Agaricomycetidae</taxon>
        <taxon>Agaricales</taxon>
        <taxon>Marasmiineae</taxon>
        <taxon>Physalacriaceae</taxon>
        <taxon>Cylindrobasidium</taxon>
    </lineage>
</organism>
<accession>A0A0D7B0F4</accession>